<dbReference type="KEGG" id="spu:100893586"/>
<dbReference type="OrthoDB" id="44820at2759"/>
<dbReference type="GeneID" id="100893586"/>
<dbReference type="AlphaFoldDB" id="A0A7M7PMS5"/>
<dbReference type="InParanoid" id="A0A7M7PMS5"/>
<protein>
    <submittedName>
        <fullName evidence="2">Uncharacterized protein</fullName>
    </submittedName>
</protein>
<dbReference type="OMA" id="METEQHY"/>
<dbReference type="EnsemblMetazoa" id="XM_030997714">
    <property type="protein sequence ID" value="XP_030853574"/>
    <property type="gene ID" value="LOC100893586"/>
</dbReference>
<dbReference type="Pfam" id="PF10184">
    <property type="entry name" value="DUF2358"/>
    <property type="match status" value="1"/>
</dbReference>
<proteinExistence type="predicted"/>
<feature type="compositionally biased region" description="Polar residues" evidence="1">
    <location>
        <begin position="253"/>
        <end position="269"/>
    </location>
</feature>
<dbReference type="PANTHER" id="PTHR31094:SF2">
    <property type="entry name" value="RIKEN CDNA 2310061I04 GENE"/>
    <property type="match status" value="1"/>
</dbReference>
<keyword evidence="3" id="KW-1185">Reference proteome</keyword>
<reference evidence="2" key="2">
    <citation type="submission" date="2021-01" db="UniProtKB">
        <authorList>
            <consortium name="EnsemblMetazoa"/>
        </authorList>
    </citation>
    <scope>IDENTIFICATION</scope>
</reference>
<evidence type="ECO:0000313" key="3">
    <source>
        <dbReference type="Proteomes" id="UP000007110"/>
    </source>
</evidence>
<organism evidence="2 3">
    <name type="scientific">Strongylocentrotus purpuratus</name>
    <name type="common">Purple sea urchin</name>
    <dbReference type="NCBI Taxonomy" id="7668"/>
    <lineage>
        <taxon>Eukaryota</taxon>
        <taxon>Metazoa</taxon>
        <taxon>Echinodermata</taxon>
        <taxon>Eleutherozoa</taxon>
        <taxon>Echinozoa</taxon>
        <taxon>Echinoidea</taxon>
        <taxon>Euechinoidea</taxon>
        <taxon>Echinacea</taxon>
        <taxon>Camarodonta</taxon>
        <taxon>Echinidea</taxon>
        <taxon>Strongylocentrotidae</taxon>
        <taxon>Strongylocentrotus</taxon>
    </lineage>
</organism>
<evidence type="ECO:0000313" key="2">
    <source>
        <dbReference type="EnsemblMetazoa" id="XP_030853574"/>
    </source>
</evidence>
<name>A0A7M7PMS5_STRPU</name>
<dbReference type="Proteomes" id="UP000007110">
    <property type="component" value="Unassembled WGS sequence"/>
</dbReference>
<dbReference type="PANTHER" id="PTHR31094">
    <property type="entry name" value="RIKEN CDNA 2310061I04 GENE"/>
    <property type="match status" value="1"/>
</dbReference>
<accession>A0A7M7PMS5</accession>
<evidence type="ECO:0000256" key="1">
    <source>
        <dbReference type="SAM" id="MobiDB-lite"/>
    </source>
</evidence>
<sequence length="518" mass="57719">MYLYLNPVKEKIPIFLPLFAKRIWGSNSLYVCRYVSSTSDGEPKAKTRSLPTLQSEHLRGDHSSTSEPIRLGICRLASGKLQVVSSASNQGFQERGGRSWSKTNLIQRRESSLMFATASKPSSLIVFENAENGSEDKHASTCSLNTDINCNRAEQSSNTDHEELPLLFSLDKSNYEEALNTIGAARDAGSLCQSAAAQLKDICHHLHMEDAILAAAKPCEDIVDDIIIRKKYSHIGTYKHDYSLFIQAGDSGKQSVSPKVNSEKPNPSEANLPGHLTPGYNHLSPLKADQSTSQQVESLSVLSGNVGIANYNEEMLPLLQCVGENEQNPDDPASSDGPSKEQLAYMHLRLSEEMPRFFEQSHDYGLYADTVHFDNRIMKVRTRGLSAYKATVQSLKYLSTACLTNSQMEVLRITMETEQHYIQARWRIKGVPLHSYILRPWGKKHKYRYFDAFSTFHVGSDGLIHSHVLDKVMPSSEGKVVAASWAVRLGIMMGLIRPPAFEPDIMKAITHMKSLLGK</sequence>
<dbReference type="InterPro" id="IPR018790">
    <property type="entry name" value="DUF2358"/>
</dbReference>
<dbReference type="RefSeq" id="XP_030853574.1">
    <property type="nucleotide sequence ID" value="XM_030997714.1"/>
</dbReference>
<feature type="region of interest" description="Disordered" evidence="1">
    <location>
        <begin position="38"/>
        <end position="64"/>
    </location>
</feature>
<feature type="region of interest" description="Disordered" evidence="1">
    <location>
        <begin position="253"/>
        <end position="274"/>
    </location>
</feature>
<reference evidence="3" key="1">
    <citation type="submission" date="2015-02" db="EMBL/GenBank/DDBJ databases">
        <title>Genome sequencing for Strongylocentrotus purpuratus.</title>
        <authorList>
            <person name="Murali S."/>
            <person name="Liu Y."/>
            <person name="Vee V."/>
            <person name="English A."/>
            <person name="Wang M."/>
            <person name="Skinner E."/>
            <person name="Han Y."/>
            <person name="Muzny D.M."/>
            <person name="Worley K.C."/>
            <person name="Gibbs R.A."/>
        </authorList>
    </citation>
    <scope>NUCLEOTIDE SEQUENCE</scope>
</reference>